<dbReference type="SUPFAM" id="SSF88946">
    <property type="entry name" value="Sigma2 domain of RNA polymerase sigma factors"/>
    <property type="match status" value="1"/>
</dbReference>
<dbReference type="NCBIfam" id="TIGR02937">
    <property type="entry name" value="sigma70-ECF"/>
    <property type="match status" value="1"/>
</dbReference>
<keyword evidence="4 6" id="KW-0238">DNA-binding</keyword>
<feature type="domain" description="RNA polymerase sigma-70 region 2" evidence="7">
    <location>
        <begin position="16"/>
        <end position="78"/>
    </location>
</feature>
<evidence type="ECO:0000256" key="2">
    <source>
        <dbReference type="ARBA" id="ARBA00023015"/>
    </source>
</evidence>
<comment type="caution">
    <text evidence="9">The sequence shown here is derived from an EMBL/GenBank/DDBJ whole genome shotgun (WGS) entry which is preliminary data.</text>
</comment>
<dbReference type="RefSeq" id="WP_342829493.1">
    <property type="nucleotide sequence ID" value="NZ_JBANDC010000007.1"/>
</dbReference>
<dbReference type="InterPro" id="IPR013325">
    <property type="entry name" value="RNA_pol_sigma_r2"/>
</dbReference>
<name>A0ABU9PVI3_9BURK</name>
<dbReference type="InterPro" id="IPR036388">
    <property type="entry name" value="WH-like_DNA-bd_sf"/>
</dbReference>
<reference evidence="9 10" key="1">
    <citation type="submission" date="2024-02" db="EMBL/GenBank/DDBJ databases">
        <title>Draft genome sequence of Collimonas sp. strain H4R21, an effective mineral-weathering bacterial strain isolated from the beech rhizosphere.</title>
        <authorList>
            <person name="Morin E."/>
            <person name="Uroz S."/>
            <person name="Leveau J.H.J."/>
            <person name="Kumar R."/>
            <person name="Rey M.W."/>
            <person name="Pham J."/>
        </authorList>
    </citation>
    <scope>NUCLEOTIDE SEQUENCE [LARGE SCALE GENOMIC DNA]</scope>
    <source>
        <strain evidence="9 10">H4R21</strain>
    </source>
</reference>
<dbReference type="PANTHER" id="PTHR43133">
    <property type="entry name" value="RNA POLYMERASE ECF-TYPE SIGMA FACTO"/>
    <property type="match status" value="1"/>
</dbReference>
<keyword evidence="3 6" id="KW-0731">Sigma factor</keyword>
<evidence type="ECO:0000256" key="4">
    <source>
        <dbReference type="ARBA" id="ARBA00023125"/>
    </source>
</evidence>
<sequence>MIAADKSRRFEELALPHLDAAYNLARWLTGSASDADDVVQDAYLRAFRFFDGFHGDNARAWLLAIVRNTWFTEWRRRNDAADDTPYDDGLHDDERLPGWGDEIGSDPETLAVRRDDVDLIHRALGLLPVEYREVLVLRELEDMSYRDIATVAGVPIGTVMSRLARGRSLLCAAVRKAQVAIPSELAPVRGKVDGNLVRMPVPGSPKGVK</sequence>
<dbReference type="InterPro" id="IPR014284">
    <property type="entry name" value="RNA_pol_sigma-70_dom"/>
</dbReference>
<comment type="similarity">
    <text evidence="1 6">Belongs to the sigma-70 factor family. ECF subfamily.</text>
</comment>
<dbReference type="PROSITE" id="PS01063">
    <property type="entry name" value="SIGMA70_ECF"/>
    <property type="match status" value="1"/>
</dbReference>
<accession>A0ABU9PVI3</accession>
<dbReference type="InterPro" id="IPR013324">
    <property type="entry name" value="RNA_pol_sigma_r3/r4-like"/>
</dbReference>
<dbReference type="PANTHER" id="PTHR43133:SF25">
    <property type="entry name" value="RNA POLYMERASE SIGMA FACTOR RFAY-RELATED"/>
    <property type="match status" value="1"/>
</dbReference>
<evidence type="ECO:0000259" key="7">
    <source>
        <dbReference type="Pfam" id="PF04542"/>
    </source>
</evidence>
<keyword evidence="10" id="KW-1185">Reference proteome</keyword>
<keyword evidence="5 6" id="KW-0804">Transcription</keyword>
<dbReference type="Gene3D" id="1.10.10.10">
    <property type="entry name" value="Winged helix-like DNA-binding domain superfamily/Winged helix DNA-binding domain"/>
    <property type="match status" value="1"/>
</dbReference>
<dbReference type="InterPro" id="IPR013249">
    <property type="entry name" value="RNA_pol_sigma70_r4_t2"/>
</dbReference>
<dbReference type="Gene3D" id="1.10.1740.10">
    <property type="match status" value="1"/>
</dbReference>
<organism evidence="9 10">
    <name type="scientific">Collimonas rhizosphaerae</name>
    <dbReference type="NCBI Taxonomy" id="3126357"/>
    <lineage>
        <taxon>Bacteria</taxon>
        <taxon>Pseudomonadati</taxon>
        <taxon>Pseudomonadota</taxon>
        <taxon>Betaproteobacteria</taxon>
        <taxon>Burkholderiales</taxon>
        <taxon>Oxalobacteraceae</taxon>
        <taxon>Collimonas</taxon>
    </lineage>
</organism>
<evidence type="ECO:0000259" key="8">
    <source>
        <dbReference type="Pfam" id="PF08281"/>
    </source>
</evidence>
<evidence type="ECO:0000256" key="1">
    <source>
        <dbReference type="ARBA" id="ARBA00010641"/>
    </source>
</evidence>
<dbReference type="InterPro" id="IPR039425">
    <property type="entry name" value="RNA_pol_sigma-70-like"/>
</dbReference>
<evidence type="ECO:0000256" key="5">
    <source>
        <dbReference type="ARBA" id="ARBA00023163"/>
    </source>
</evidence>
<dbReference type="Pfam" id="PF04542">
    <property type="entry name" value="Sigma70_r2"/>
    <property type="match status" value="1"/>
</dbReference>
<evidence type="ECO:0000313" key="9">
    <source>
        <dbReference type="EMBL" id="MEM4988001.1"/>
    </source>
</evidence>
<dbReference type="EMBL" id="JBANDC010000007">
    <property type="protein sequence ID" value="MEM4988001.1"/>
    <property type="molecule type" value="Genomic_DNA"/>
</dbReference>
<dbReference type="NCBIfam" id="NF009185">
    <property type="entry name" value="PRK12533.1"/>
    <property type="match status" value="1"/>
</dbReference>
<dbReference type="InterPro" id="IPR000838">
    <property type="entry name" value="RNA_pol_sigma70_ECF_CS"/>
</dbReference>
<dbReference type="Pfam" id="PF08281">
    <property type="entry name" value="Sigma70_r4_2"/>
    <property type="match status" value="1"/>
</dbReference>
<dbReference type="SUPFAM" id="SSF88659">
    <property type="entry name" value="Sigma3 and sigma4 domains of RNA polymerase sigma factors"/>
    <property type="match status" value="1"/>
</dbReference>
<dbReference type="CDD" id="cd06171">
    <property type="entry name" value="Sigma70_r4"/>
    <property type="match status" value="1"/>
</dbReference>
<gene>
    <name evidence="9" type="ORF">V8G57_11445</name>
</gene>
<keyword evidence="2 6" id="KW-0805">Transcription regulation</keyword>
<evidence type="ECO:0000256" key="6">
    <source>
        <dbReference type="RuleBase" id="RU000716"/>
    </source>
</evidence>
<dbReference type="InterPro" id="IPR007627">
    <property type="entry name" value="RNA_pol_sigma70_r2"/>
</dbReference>
<proteinExistence type="inferred from homology"/>
<dbReference type="Proteomes" id="UP001495910">
    <property type="component" value="Unassembled WGS sequence"/>
</dbReference>
<feature type="domain" description="RNA polymerase sigma factor 70 region 4 type 2" evidence="8">
    <location>
        <begin position="119"/>
        <end position="169"/>
    </location>
</feature>
<evidence type="ECO:0000256" key="3">
    <source>
        <dbReference type="ARBA" id="ARBA00023082"/>
    </source>
</evidence>
<evidence type="ECO:0000313" key="10">
    <source>
        <dbReference type="Proteomes" id="UP001495910"/>
    </source>
</evidence>
<protein>
    <recommendedName>
        <fullName evidence="6">RNA polymerase sigma factor</fullName>
    </recommendedName>
</protein>